<dbReference type="Proteomes" id="UP001501020">
    <property type="component" value="Unassembled WGS sequence"/>
</dbReference>
<dbReference type="SMART" id="SM00382">
    <property type="entry name" value="AAA"/>
    <property type="match status" value="1"/>
</dbReference>
<accession>A0ABN3A1I0</accession>
<keyword evidence="4" id="KW-0067">ATP-binding</keyword>
<feature type="compositionally biased region" description="Low complexity" evidence="6">
    <location>
        <begin position="349"/>
        <end position="370"/>
    </location>
</feature>
<dbReference type="InterPro" id="IPR046342">
    <property type="entry name" value="CBS_dom_sf"/>
</dbReference>
<dbReference type="InterPro" id="IPR027417">
    <property type="entry name" value="P-loop_NTPase"/>
</dbReference>
<dbReference type="PROSITE" id="PS50893">
    <property type="entry name" value="ABC_TRANSPORTER_2"/>
    <property type="match status" value="1"/>
</dbReference>
<proteinExistence type="inferred from homology"/>
<evidence type="ECO:0008006" key="11">
    <source>
        <dbReference type="Google" id="ProtNLM"/>
    </source>
</evidence>
<dbReference type="SUPFAM" id="SSF54631">
    <property type="entry name" value="CBS-domain pair"/>
    <property type="match status" value="1"/>
</dbReference>
<dbReference type="PANTHER" id="PTHR43117">
    <property type="entry name" value="OSMOPROTECTANT IMPORT ATP-BINDING PROTEIN OSMV"/>
    <property type="match status" value="1"/>
</dbReference>
<evidence type="ECO:0000256" key="1">
    <source>
        <dbReference type="ARBA" id="ARBA00005417"/>
    </source>
</evidence>
<keyword evidence="3" id="KW-0547">Nucleotide-binding</keyword>
<dbReference type="InterPro" id="IPR000644">
    <property type="entry name" value="CBS_dom"/>
</dbReference>
<keyword evidence="5" id="KW-0129">CBS domain</keyword>
<name>A0ABN3A1I0_9ACTN</name>
<dbReference type="Pfam" id="PF00571">
    <property type="entry name" value="CBS"/>
    <property type="match status" value="1"/>
</dbReference>
<evidence type="ECO:0000256" key="2">
    <source>
        <dbReference type="ARBA" id="ARBA00022448"/>
    </source>
</evidence>
<evidence type="ECO:0000259" key="8">
    <source>
        <dbReference type="PROSITE" id="PS51371"/>
    </source>
</evidence>
<dbReference type="Gene3D" id="3.10.580.10">
    <property type="entry name" value="CBS-domain"/>
    <property type="match status" value="1"/>
</dbReference>
<dbReference type="PROSITE" id="PS51371">
    <property type="entry name" value="CBS"/>
    <property type="match status" value="1"/>
</dbReference>
<keyword evidence="2" id="KW-0813">Transport</keyword>
<dbReference type="PANTHER" id="PTHR43117:SF4">
    <property type="entry name" value="OSMOPROTECTANT IMPORT ATP-BINDING PROTEIN OSMV"/>
    <property type="match status" value="1"/>
</dbReference>
<protein>
    <recommendedName>
        <fullName evidence="11">ABC transporter ATP-binding protein</fullName>
    </recommendedName>
</protein>
<dbReference type="Pfam" id="PF00005">
    <property type="entry name" value="ABC_tran"/>
    <property type="match status" value="1"/>
</dbReference>
<evidence type="ECO:0000313" key="9">
    <source>
        <dbReference type="EMBL" id="GAA2152010.1"/>
    </source>
</evidence>
<comment type="caution">
    <text evidence="9">The sequence shown here is derived from an EMBL/GenBank/DDBJ whole genome shotgun (WGS) entry which is preliminary data.</text>
</comment>
<dbReference type="EMBL" id="BAAAMR010000058">
    <property type="protein sequence ID" value="GAA2152010.1"/>
    <property type="molecule type" value="Genomic_DNA"/>
</dbReference>
<dbReference type="InterPro" id="IPR003593">
    <property type="entry name" value="AAA+_ATPase"/>
</dbReference>
<evidence type="ECO:0000256" key="4">
    <source>
        <dbReference type="ARBA" id="ARBA00022840"/>
    </source>
</evidence>
<comment type="similarity">
    <text evidence="1">Belongs to the ABC transporter superfamily.</text>
</comment>
<dbReference type="SUPFAM" id="SSF52540">
    <property type="entry name" value="P-loop containing nucleoside triphosphate hydrolases"/>
    <property type="match status" value="1"/>
</dbReference>
<feature type="region of interest" description="Disordered" evidence="6">
    <location>
        <begin position="315"/>
        <end position="377"/>
    </location>
</feature>
<dbReference type="InterPro" id="IPR017871">
    <property type="entry name" value="ABC_transporter-like_CS"/>
</dbReference>
<dbReference type="RefSeq" id="WP_344273779.1">
    <property type="nucleotide sequence ID" value="NZ_BAAAMR010000058.1"/>
</dbReference>
<evidence type="ECO:0000256" key="3">
    <source>
        <dbReference type="ARBA" id="ARBA00022741"/>
    </source>
</evidence>
<feature type="domain" description="CBS" evidence="8">
    <location>
        <begin position="267"/>
        <end position="323"/>
    </location>
</feature>
<evidence type="ECO:0000256" key="5">
    <source>
        <dbReference type="PROSITE-ProRule" id="PRU00703"/>
    </source>
</evidence>
<reference evidence="9 10" key="1">
    <citation type="journal article" date="2019" name="Int. J. Syst. Evol. Microbiol.">
        <title>The Global Catalogue of Microorganisms (GCM) 10K type strain sequencing project: providing services to taxonomists for standard genome sequencing and annotation.</title>
        <authorList>
            <consortium name="The Broad Institute Genomics Platform"/>
            <consortium name="The Broad Institute Genome Sequencing Center for Infectious Disease"/>
            <person name="Wu L."/>
            <person name="Ma J."/>
        </authorList>
    </citation>
    <scope>NUCLEOTIDE SEQUENCE [LARGE SCALE GENOMIC DNA]</scope>
    <source>
        <strain evidence="9 10">JCM 13850</strain>
    </source>
</reference>
<gene>
    <name evidence="9" type="ORF">GCM10009727_57440</name>
</gene>
<keyword evidence="10" id="KW-1185">Reference proteome</keyword>
<evidence type="ECO:0000313" key="10">
    <source>
        <dbReference type="Proteomes" id="UP001501020"/>
    </source>
</evidence>
<dbReference type="PROSITE" id="PS00211">
    <property type="entry name" value="ABC_TRANSPORTER_1"/>
    <property type="match status" value="1"/>
</dbReference>
<feature type="domain" description="ABC transporter" evidence="7">
    <location>
        <begin position="5"/>
        <end position="242"/>
    </location>
</feature>
<organism evidence="9 10">
    <name type="scientific">Actinomadura napierensis</name>
    <dbReference type="NCBI Taxonomy" id="267854"/>
    <lineage>
        <taxon>Bacteria</taxon>
        <taxon>Bacillati</taxon>
        <taxon>Actinomycetota</taxon>
        <taxon>Actinomycetes</taxon>
        <taxon>Streptosporangiales</taxon>
        <taxon>Thermomonosporaceae</taxon>
        <taxon>Actinomadura</taxon>
    </lineage>
</organism>
<evidence type="ECO:0000256" key="6">
    <source>
        <dbReference type="SAM" id="MobiDB-lite"/>
    </source>
</evidence>
<dbReference type="Gene3D" id="3.40.50.300">
    <property type="entry name" value="P-loop containing nucleotide triphosphate hydrolases"/>
    <property type="match status" value="1"/>
</dbReference>
<evidence type="ECO:0000259" key="7">
    <source>
        <dbReference type="PROSITE" id="PS50893"/>
    </source>
</evidence>
<dbReference type="InterPro" id="IPR003439">
    <property type="entry name" value="ABC_transporter-like_ATP-bd"/>
</dbReference>
<sequence>MKEMIRLDGVTKRYPGQAAPAVDGLTLSVREGEIVVLLGPSGCGKTTTLRLINRLIEPTEGRILLDGEDVTRADPDRLRRRIGYVIQQVGLFPHMTIAANIGLIPRTLGWDKKRVRARVDELLDMVGLDPGTFRGRYPKELSGGQQQRVGVARALAADPPAMLMDEPFGAIDPITRERLQDAFLELQARIGKTIVLVTHDLTEALKLGDRIALLGEHGRLVQYDTPAAILGEPADEFVASFVGSGAAMRRLRLVEVGSIELVPVEAVGAVSTSVRADQSLYEALDAMLRHGDEGAVVLDEDGRPAGAVSWSTIVRETPRTGETPQAAAIPGADEPRRSGEASGTGGASGTDAPAGAGEASAAGASLTEAPNGEGGRR</sequence>